<protein>
    <submittedName>
        <fullName evidence="1">Uncharacterized protein</fullName>
    </submittedName>
</protein>
<proteinExistence type="predicted"/>
<sequence length="29" mass="3125">MSGAGLRELMAIIEQDLEVLRRTAIHGSG</sequence>
<name>A0A382X8M7_9ZZZZ</name>
<accession>A0A382X8M7</accession>
<organism evidence="1">
    <name type="scientific">marine metagenome</name>
    <dbReference type="NCBI Taxonomy" id="408172"/>
    <lineage>
        <taxon>unclassified sequences</taxon>
        <taxon>metagenomes</taxon>
        <taxon>ecological metagenomes</taxon>
    </lineage>
</organism>
<feature type="non-terminal residue" evidence="1">
    <location>
        <position position="29"/>
    </location>
</feature>
<reference evidence="1" key="1">
    <citation type="submission" date="2018-05" db="EMBL/GenBank/DDBJ databases">
        <authorList>
            <person name="Lanie J.A."/>
            <person name="Ng W.-L."/>
            <person name="Kazmierczak K.M."/>
            <person name="Andrzejewski T.M."/>
            <person name="Davidsen T.M."/>
            <person name="Wayne K.J."/>
            <person name="Tettelin H."/>
            <person name="Glass J.I."/>
            <person name="Rusch D."/>
            <person name="Podicherti R."/>
            <person name="Tsui H.-C.T."/>
            <person name="Winkler M.E."/>
        </authorList>
    </citation>
    <scope>NUCLEOTIDE SEQUENCE</scope>
</reference>
<dbReference type="EMBL" id="UINC01165693">
    <property type="protein sequence ID" value="SVD67229.1"/>
    <property type="molecule type" value="Genomic_DNA"/>
</dbReference>
<dbReference type="AlphaFoldDB" id="A0A382X8M7"/>
<gene>
    <name evidence="1" type="ORF">METZ01_LOCUS420083</name>
</gene>
<evidence type="ECO:0000313" key="1">
    <source>
        <dbReference type="EMBL" id="SVD67229.1"/>
    </source>
</evidence>